<evidence type="ECO:0000256" key="2">
    <source>
        <dbReference type="ARBA" id="ARBA00022741"/>
    </source>
</evidence>
<feature type="compositionally biased region" description="Basic and acidic residues" evidence="4">
    <location>
        <begin position="1"/>
        <end position="18"/>
    </location>
</feature>
<sequence length="336" mass="38319">MKDHFESKGHSYESKNTKSDSSSDDDNADSFGSPQIDIASKVPLYQRKRDNTKDEIRVALIGKTGSGKSATGNTLLNKKPFPSIFSLVSVTKRCSQGFANRFGKKIVVVDTPGIFDTELTNEETQQEIAKCIGITSPGPHAFILVLSLGRFTEEEQKTVDHFVKCFGNTVYQYFIVLFTRKDELEKHNMTLEQHLAQVPNSLKSFIKKCGNRTLAFNNELKGEQSEAQVKELLTMIETNVKRNGGNCYTNEAYIQAEIQVKKMEEKIVRKARKEAEEKLKALRESEDKPKAKAEEEDVLRKLREKEENARNDARHEIEEKGFLPRAWSYIRSWLPF</sequence>
<dbReference type="PROSITE" id="PS51720">
    <property type="entry name" value="G_AIG1"/>
    <property type="match status" value="1"/>
</dbReference>
<dbReference type="Gene3D" id="3.40.50.300">
    <property type="entry name" value="P-loop containing nucleotide triphosphate hydrolases"/>
    <property type="match status" value="1"/>
</dbReference>
<evidence type="ECO:0000256" key="4">
    <source>
        <dbReference type="SAM" id="MobiDB-lite"/>
    </source>
</evidence>
<evidence type="ECO:0000259" key="5">
    <source>
        <dbReference type="PROSITE" id="PS51720"/>
    </source>
</evidence>
<dbReference type="CDD" id="cd01852">
    <property type="entry name" value="AIG1"/>
    <property type="match status" value="1"/>
</dbReference>
<dbReference type="PANTHER" id="PTHR10903:SF184">
    <property type="entry name" value="GTP-BINDING PROTEIN A"/>
    <property type="match status" value="1"/>
</dbReference>
<name>A0A8W8LPY6_MAGGI</name>
<dbReference type="InterPro" id="IPR027417">
    <property type="entry name" value="P-loop_NTPase"/>
</dbReference>
<evidence type="ECO:0000313" key="7">
    <source>
        <dbReference type="Proteomes" id="UP000005408"/>
    </source>
</evidence>
<dbReference type="EnsemblMetazoa" id="G29142.1">
    <property type="protein sequence ID" value="G29142.1:cds"/>
    <property type="gene ID" value="G29142"/>
</dbReference>
<reference evidence="6" key="1">
    <citation type="submission" date="2022-08" db="UniProtKB">
        <authorList>
            <consortium name="EnsemblMetazoa"/>
        </authorList>
    </citation>
    <scope>IDENTIFICATION</scope>
    <source>
        <strain evidence="6">05x7-T-G4-1.051#20</strain>
    </source>
</reference>
<dbReference type="InterPro" id="IPR045058">
    <property type="entry name" value="GIMA/IAN/Toc"/>
</dbReference>
<dbReference type="Pfam" id="PF04548">
    <property type="entry name" value="AIG1"/>
    <property type="match status" value="1"/>
</dbReference>
<dbReference type="Proteomes" id="UP000005408">
    <property type="component" value="Unassembled WGS sequence"/>
</dbReference>
<evidence type="ECO:0000313" key="6">
    <source>
        <dbReference type="EnsemblMetazoa" id="G29142.1:cds"/>
    </source>
</evidence>
<feature type="domain" description="AIG1-type G" evidence="5">
    <location>
        <begin position="53"/>
        <end position="257"/>
    </location>
</feature>
<protein>
    <recommendedName>
        <fullName evidence="5">AIG1-type G domain-containing protein</fullName>
    </recommendedName>
</protein>
<dbReference type="SUPFAM" id="SSF52540">
    <property type="entry name" value="P-loop containing nucleoside triphosphate hydrolases"/>
    <property type="match status" value="1"/>
</dbReference>
<keyword evidence="3" id="KW-0342">GTP-binding</keyword>
<keyword evidence="7" id="KW-1185">Reference proteome</keyword>
<proteinExistence type="inferred from homology"/>
<keyword evidence="2" id="KW-0547">Nucleotide-binding</keyword>
<dbReference type="FunFam" id="3.40.50.300:FF:000366">
    <property type="entry name" value="GTPase, IMAP family member 2"/>
    <property type="match status" value="1"/>
</dbReference>
<organism evidence="6 7">
    <name type="scientific">Magallana gigas</name>
    <name type="common">Pacific oyster</name>
    <name type="synonym">Crassostrea gigas</name>
    <dbReference type="NCBI Taxonomy" id="29159"/>
    <lineage>
        <taxon>Eukaryota</taxon>
        <taxon>Metazoa</taxon>
        <taxon>Spiralia</taxon>
        <taxon>Lophotrochozoa</taxon>
        <taxon>Mollusca</taxon>
        <taxon>Bivalvia</taxon>
        <taxon>Autobranchia</taxon>
        <taxon>Pteriomorphia</taxon>
        <taxon>Ostreida</taxon>
        <taxon>Ostreoidea</taxon>
        <taxon>Ostreidae</taxon>
        <taxon>Magallana</taxon>
    </lineage>
</organism>
<accession>A0A8W8LPY6</accession>
<evidence type="ECO:0000256" key="1">
    <source>
        <dbReference type="ARBA" id="ARBA00008535"/>
    </source>
</evidence>
<dbReference type="PANTHER" id="PTHR10903">
    <property type="entry name" value="GTPASE, IMAP FAMILY MEMBER-RELATED"/>
    <property type="match status" value="1"/>
</dbReference>
<dbReference type="AlphaFoldDB" id="A0A8W8LPY6"/>
<dbReference type="InterPro" id="IPR006703">
    <property type="entry name" value="G_AIG1"/>
</dbReference>
<feature type="region of interest" description="Disordered" evidence="4">
    <location>
        <begin position="280"/>
        <end position="299"/>
    </location>
</feature>
<evidence type="ECO:0000256" key="3">
    <source>
        <dbReference type="ARBA" id="ARBA00023134"/>
    </source>
</evidence>
<comment type="similarity">
    <text evidence="1">Belongs to the TRAFAC class TrmE-Era-EngA-EngB-Septin-like GTPase superfamily. AIG1/Toc34/Toc159-like paraseptin GTPase family. IAN subfamily.</text>
</comment>
<feature type="region of interest" description="Disordered" evidence="4">
    <location>
        <begin position="1"/>
        <end position="40"/>
    </location>
</feature>
<dbReference type="GO" id="GO:0005525">
    <property type="term" value="F:GTP binding"/>
    <property type="evidence" value="ECO:0007669"/>
    <property type="project" value="UniProtKB-KW"/>
</dbReference>